<keyword evidence="7" id="KW-0460">Magnesium</keyword>
<protein>
    <submittedName>
        <fullName evidence="9">Glycosyltransferase family 4 protein</fullName>
    </submittedName>
</protein>
<keyword evidence="2" id="KW-1003">Cell membrane</keyword>
<reference evidence="9 10" key="1">
    <citation type="submission" date="2020-02" db="EMBL/GenBank/DDBJ databases">
        <authorList>
            <person name="Dziuba M."/>
            <person name="Kuznetsov B."/>
            <person name="Mardanov A."/>
            <person name="Ravin N."/>
            <person name="Grouzdev D."/>
        </authorList>
    </citation>
    <scope>NUCLEOTIDE SEQUENCE [LARGE SCALE GENOMIC DNA]</scope>
    <source>
        <strain evidence="9 10">SpK</strain>
    </source>
</reference>
<dbReference type="GO" id="GO:0046872">
    <property type="term" value="F:metal ion binding"/>
    <property type="evidence" value="ECO:0007669"/>
    <property type="project" value="UniProtKB-KW"/>
</dbReference>
<feature type="transmembrane region" description="Helical" evidence="8">
    <location>
        <begin position="155"/>
        <end position="176"/>
    </location>
</feature>
<dbReference type="GO" id="GO:0016780">
    <property type="term" value="F:phosphotransferase activity, for other substituted phosphate groups"/>
    <property type="evidence" value="ECO:0007669"/>
    <property type="project" value="InterPro"/>
</dbReference>
<proteinExistence type="predicted"/>
<dbReference type="PANTHER" id="PTHR22926:SF3">
    <property type="entry name" value="UNDECAPRENYL-PHOSPHATE ALPHA-N-ACETYLGLUCOSAMINYL 1-PHOSPHATE TRANSFERASE"/>
    <property type="match status" value="1"/>
</dbReference>
<dbReference type="GO" id="GO:0009103">
    <property type="term" value="P:lipopolysaccharide biosynthetic process"/>
    <property type="evidence" value="ECO:0007669"/>
    <property type="project" value="TreeGrafter"/>
</dbReference>
<dbReference type="GO" id="GO:0044038">
    <property type="term" value="P:cell wall macromolecule biosynthetic process"/>
    <property type="evidence" value="ECO:0007669"/>
    <property type="project" value="TreeGrafter"/>
</dbReference>
<evidence type="ECO:0000256" key="5">
    <source>
        <dbReference type="ARBA" id="ARBA00022989"/>
    </source>
</evidence>
<sequence length="330" mass="34197">MQTAAALAVAAAGLTVVATRKVLAYLRRRQILDHPNERSSHVLPTPRGGGLATTSVLAVLFAALGWRFGGVEGIALGGGALALMALSWWDDRHTLPVLPRFAAHAALIALAVLCVPEDRLVFQGVLPLWADRVLAVLGWLWFVNLYNFMDGIDGITGVETLSLGVGLAVVAVLAGLPGLAPYGGAAAGVAVGFLCFNWHPAKLFLGDSGSVPFGFVLGGLLVLLAAHGQLAAALILPAYYLADATITLVRRALNGEKVWQAHRKHFYQRAVQGGRRHDQVALAIAAGNLLLVGCAAAAAAGFEGAGLAGGVVVTAGLLAVLRHWSRGAAK</sequence>
<keyword evidence="4 8" id="KW-0812">Transmembrane</keyword>
<dbReference type="EMBL" id="JAAIYP010000001">
    <property type="protein sequence ID" value="NFV78539.1"/>
    <property type="molecule type" value="Genomic_DNA"/>
</dbReference>
<comment type="cofactor">
    <cofactor evidence="7">
        <name>Mg(2+)</name>
        <dbReference type="ChEBI" id="CHEBI:18420"/>
    </cofactor>
</comment>
<evidence type="ECO:0000313" key="10">
    <source>
        <dbReference type="Proteomes" id="UP000480684"/>
    </source>
</evidence>
<dbReference type="GO" id="GO:0005886">
    <property type="term" value="C:plasma membrane"/>
    <property type="evidence" value="ECO:0007669"/>
    <property type="project" value="UniProtKB-SubCell"/>
</dbReference>
<evidence type="ECO:0000256" key="4">
    <source>
        <dbReference type="ARBA" id="ARBA00022692"/>
    </source>
</evidence>
<feature type="binding site" evidence="7">
    <location>
        <position position="147"/>
    </location>
    <ligand>
        <name>Mg(2+)</name>
        <dbReference type="ChEBI" id="CHEBI:18420"/>
    </ligand>
</feature>
<dbReference type="Pfam" id="PF00953">
    <property type="entry name" value="Glycos_transf_4"/>
    <property type="match status" value="1"/>
</dbReference>
<name>A0A7C9QRJ3_9PROT</name>
<evidence type="ECO:0000256" key="2">
    <source>
        <dbReference type="ARBA" id="ARBA00022475"/>
    </source>
</evidence>
<evidence type="ECO:0000256" key="7">
    <source>
        <dbReference type="PIRSR" id="PIRSR600715-1"/>
    </source>
</evidence>
<dbReference type="GO" id="GO:0071555">
    <property type="term" value="P:cell wall organization"/>
    <property type="evidence" value="ECO:0007669"/>
    <property type="project" value="TreeGrafter"/>
</dbReference>
<evidence type="ECO:0000256" key="1">
    <source>
        <dbReference type="ARBA" id="ARBA00004651"/>
    </source>
</evidence>
<keyword evidence="10" id="KW-1185">Reference proteome</keyword>
<feature type="transmembrane region" description="Helical" evidence="8">
    <location>
        <begin position="183"/>
        <end position="201"/>
    </location>
</feature>
<evidence type="ECO:0000256" key="3">
    <source>
        <dbReference type="ARBA" id="ARBA00022679"/>
    </source>
</evidence>
<dbReference type="InterPro" id="IPR000715">
    <property type="entry name" value="Glycosyl_transferase_4"/>
</dbReference>
<feature type="transmembrane region" description="Helical" evidence="8">
    <location>
        <begin position="101"/>
        <end position="121"/>
    </location>
</feature>
<evidence type="ECO:0000256" key="6">
    <source>
        <dbReference type="ARBA" id="ARBA00023136"/>
    </source>
</evidence>
<comment type="caution">
    <text evidence="9">The sequence shown here is derived from an EMBL/GenBank/DDBJ whole genome shotgun (WGS) entry which is preliminary data.</text>
</comment>
<feature type="binding site" evidence="7">
    <location>
        <position position="207"/>
    </location>
    <ligand>
        <name>Mg(2+)</name>
        <dbReference type="ChEBI" id="CHEBI:18420"/>
    </ligand>
</feature>
<dbReference type="Proteomes" id="UP000480684">
    <property type="component" value="Unassembled WGS sequence"/>
</dbReference>
<dbReference type="PANTHER" id="PTHR22926">
    <property type="entry name" value="PHOSPHO-N-ACETYLMURAMOYL-PENTAPEPTIDE-TRANSFERASE"/>
    <property type="match status" value="1"/>
</dbReference>
<organism evidence="9 10">
    <name type="scientific">Magnetospirillum aberrantis SpK</name>
    <dbReference type="NCBI Taxonomy" id="908842"/>
    <lineage>
        <taxon>Bacteria</taxon>
        <taxon>Pseudomonadati</taxon>
        <taxon>Pseudomonadota</taxon>
        <taxon>Alphaproteobacteria</taxon>
        <taxon>Rhodospirillales</taxon>
        <taxon>Rhodospirillaceae</taxon>
        <taxon>Magnetospirillum</taxon>
    </lineage>
</organism>
<keyword evidence="6 8" id="KW-0472">Membrane</keyword>
<feature type="transmembrane region" description="Helical" evidence="8">
    <location>
        <begin position="280"/>
        <end position="299"/>
    </location>
</feature>
<evidence type="ECO:0000256" key="8">
    <source>
        <dbReference type="SAM" id="Phobius"/>
    </source>
</evidence>
<keyword evidence="7" id="KW-0479">Metal-binding</keyword>
<accession>A0A7C9QRJ3</accession>
<evidence type="ECO:0000313" key="9">
    <source>
        <dbReference type="EMBL" id="NFV78539.1"/>
    </source>
</evidence>
<dbReference type="AlphaFoldDB" id="A0A7C9QRJ3"/>
<keyword evidence="3 9" id="KW-0808">Transferase</keyword>
<dbReference type="CDD" id="cd06854">
    <property type="entry name" value="GT_WbpL_WbcO_like"/>
    <property type="match status" value="1"/>
</dbReference>
<feature type="transmembrane region" description="Helical" evidence="8">
    <location>
        <begin position="213"/>
        <end position="241"/>
    </location>
</feature>
<keyword evidence="5 8" id="KW-1133">Transmembrane helix</keyword>
<gene>
    <name evidence="9" type="ORF">G4223_00215</name>
</gene>
<feature type="transmembrane region" description="Helical" evidence="8">
    <location>
        <begin position="73"/>
        <end position="89"/>
    </location>
</feature>
<feature type="transmembrane region" description="Helical" evidence="8">
    <location>
        <begin position="305"/>
        <end position="324"/>
    </location>
</feature>
<comment type="subcellular location">
    <subcellularLocation>
        <location evidence="1">Cell membrane</location>
        <topology evidence="1">Multi-pass membrane protein</topology>
    </subcellularLocation>
</comment>